<feature type="non-terminal residue" evidence="2">
    <location>
        <position position="69"/>
    </location>
</feature>
<organism evidence="2 3">
    <name type="scientific">Trifolium medium</name>
    <dbReference type="NCBI Taxonomy" id="97028"/>
    <lineage>
        <taxon>Eukaryota</taxon>
        <taxon>Viridiplantae</taxon>
        <taxon>Streptophyta</taxon>
        <taxon>Embryophyta</taxon>
        <taxon>Tracheophyta</taxon>
        <taxon>Spermatophyta</taxon>
        <taxon>Magnoliopsida</taxon>
        <taxon>eudicotyledons</taxon>
        <taxon>Gunneridae</taxon>
        <taxon>Pentapetalae</taxon>
        <taxon>rosids</taxon>
        <taxon>fabids</taxon>
        <taxon>Fabales</taxon>
        <taxon>Fabaceae</taxon>
        <taxon>Papilionoideae</taxon>
        <taxon>50 kb inversion clade</taxon>
        <taxon>NPAAA clade</taxon>
        <taxon>Hologalegina</taxon>
        <taxon>IRL clade</taxon>
        <taxon>Trifolieae</taxon>
        <taxon>Trifolium</taxon>
    </lineage>
</organism>
<proteinExistence type="predicted"/>
<protein>
    <recommendedName>
        <fullName evidence="4">DUF4283 domain protein</fullName>
    </recommendedName>
</protein>
<name>A0A392W4B7_9FABA</name>
<evidence type="ECO:0000313" key="2">
    <source>
        <dbReference type="EMBL" id="MCI93490.1"/>
    </source>
</evidence>
<evidence type="ECO:0008006" key="4">
    <source>
        <dbReference type="Google" id="ProtNLM"/>
    </source>
</evidence>
<dbReference type="Proteomes" id="UP000265520">
    <property type="component" value="Unassembled WGS sequence"/>
</dbReference>
<sequence length="69" mass="7821">VEEWGYALGEDTCLFEEDSASEASQPDFDAGPDDPDTRRNVDLFVEKFVDEMEGVDYIASQEKLEEEIV</sequence>
<feature type="region of interest" description="Disordered" evidence="1">
    <location>
        <begin position="17"/>
        <end position="38"/>
    </location>
</feature>
<reference evidence="2 3" key="1">
    <citation type="journal article" date="2018" name="Front. Plant Sci.">
        <title>Red Clover (Trifolium pratense) and Zigzag Clover (T. medium) - A Picture of Genomic Similarities and Differences.</title>
        <authorList>
            <person name="Dluhosova J."/>
            <person name="Istvanek J."/>
            <person name="Nedelnik J."/>
            <person name="Repkova J."/>
        </authorList>
    </citation>
    <scope>NUCLEOTIDE SEQUENCE [LARGE SCALE GENOMIC DNA]</scope>
    <source>
        <strain evidence="3">cv. 10/8</strain>
        <tissue evidence="2">Leaf</tissue>
    </source>
</reference>
<dbReference type="AlphaFoldDB" id="A0A392W4B7"/>
<comment type="caution">
    <text evidence="2">The sequence shown here is derived from an EMBL/GenBank/DDBJ whole genome shotgun (WGS) entry which is preliminary data.</text>
</comment>
<dbReference type="EMBL" id="LXQA011330658">
    <property type="protein sequence ID" value="MCI93490.1"/>
    <property type="molecule type" value="Genomic_DNA"/>
</dbReference>
<evidence type="ECO:0000256" key="1">
    <source>
        <dbReference type="SAM" id="MobiDB-lite"/>
    </source>
</evidence>
<feature type="non-terminal residue" evidence="2">
    <location>
        <position position="1"/>
    </location>
</feature>
<keyword evidence="3" id="KW-1185">Reference proteome</keyword>
<accession>A0A392W4B7</accession>
<evidence type="ECO:0000313" key="3">
    <source>
        <dbReference type="Proteomes" id="UP000265520"/>
    </source>
</evidence>